<proteinExistence type="predicted"/>
<keyword evidence="1" id="KW-0472">Membrane</keyword>
<keyword evidence="3" id="KW-1185">Reference proteome</keyword>
<evidence type="ECO:0000313" key="3">
    <source>
        <dbReference type="Proteomes" id="UP000514509"/>
    </source>
</evidence>
<dbReference type="InterPro" id="IPR021516">
    <property type="entry name" value="DUF3179"/>
</dbReference>
<accession>A0A7L7L4F6</accession>
<dbReference type="EMBL" id="CP055153">
    <property type="protein sequence ID" value="QMU27660.1"/>
    <property type="molecule type" value="Genomic_DNA"/>
</dbReference>
<evidence type="ECO:0000256" key="1">
    <source>
        <dbReference type="SAM" id="Phobius"/>
    </source>
</evidence>
<dbReference type="Proteomes" id="UP000514509">
    <property type="component" value="Chromosome"/>
</dbReference>
<dbReference type="RefSeq" id="WP_182414855.1">
    <property type="nucleotide sequence ID" value="NZ_CP055153.1"/>
</dbReference>
<organism evidence="2 3">
    <name type="scientific">Adhaeribacter radiodurans</name>
    <dbReference type="NCBI Taxonomy" id="2745197"/>
    <lineage>
        <taxon>Bacteria</taxon>
        <taxon>Pseudomonadati</taxon>
        <taxon>Bacteroidota</taxon>
        <taxon>Cytophagia</taxon>
        <taxon>Cytophagales</taxon>
        <taxon>Hymenobacteraceae</taxon>
        <taxon>Adhaeribacter</taxon>
    </lineage>
</organism>
<feature type="transmembrane region" description="Helical" evidence="1">
    <location>
        <begin position="5"/>
        <end position="24"/>
    </location>
</feature>
<protein>
    <submittedName>
        <fullName evidence="2">DUF3179 domain-containing protein</fullName>
    </submittedName>
</protein>
<dbReference type="KEGG" id="add:HUW48_06190"/>
<dbReference type="Pfam" id="PF11376">
    <property type="entry name" value="DUF3179"/>
    <property type="match status" value="1"/>
</dbReference>
<keyword evidence="1" id="KW-1133">Transmembrane helix</keyword>
<evidence type="ECO:0000313" key="2">
    <source>
        <dbReference type="EMBL" id="QMU27660.1"/>
    </source>
</evidence>
<keyword evidence="1" id="KW-0812">Transmembrane</keyword>
<gene>
    <name evidence="2" type="ORF">HUW48_06190</name>
</gene>
<dbReference type="AlphaFoldDB" id="A0A7L7L4F6"/>
<feature type="transmembrane region" description="Helical" evidence="1">
    <location>
        <begin position="69"/>
        <end position="87"/>
    </location>
</feature>
<name>A0A7L7L4F6_9BACT</name>
<sequence>MKKLFYAGIIGLILFELANVYFIMPMPGSQEMNSIHFAYFLYSWRWIFRVVFALFIIVGFINAFKSSRILTVLFLLVVAGITYAANFEMAADSMFLTPGTVKMRNADENKVDLDRLVLGVALNGEAKAYPIQYLGYHHQVIDTIAKKPIMVTYCTVCRTGRVFEPQVNGKPETFRLVGMDHFNAMFEDKTTKSWWRQVTGEAIAGKLTGQSLPEVKSSQMALSQWLELNPNSFIMQPDHDFTAEYDSLSNYETGQRKSKLTRRDTLSWQDKSWVVGVVLGRESKAYDWNTLLKERIIYDELNGQPIALVIGSDNKSFAALQRTDKNQNFVFQNNRLQSPLNTYNLLGSAINPLVPDLVKLDASQEYWHSWRTFHPGTKKY</sequence>
<feature type="transmembrane region" description="Helical" evidence="1">
    <location>
        <begin position="44"/>
        <end position="64"/>
    </location>
</feature>
<reference evidence="2 3" key="1">
    <citation type="submission" date="2020-08" db="EMBL/GenBank/DDBJ databases">
        <title>Adhaeribacter dokdonensis sp. nov., isolated from the rhizosphere of Elymus tsukushiensis, a plant native to the Dokdo Islands, Republic of Korea.</title>
        <authorList>
            <person name="Ghim S.Y."/>
        </authorList>
    </citation>
    <scope>NUCLEOTIDE SEQUENCE [LARGE SCALE GENOMIC DNA]</scope>
    <source>
        <strain evidence="2 3">KUDC8001</strain>
    </source>
</reference>